<comment type="caution">
    <text evidence="1">The sequence shown here is derived from an EMBL/GenBank/DDBJ whole genome shotgun (WGS) entry which is preliminary data.</text>
</comment>
<evidence type="ECO:0000313" key="1">
    <source>
        <dbReference type="EMBL" id="GFY01620.1"/>
    </source>
</evidence>
<protein>
    <submittedName>
        <fullName evidence="1">Uncharacterized protein</fullName>
    </submittedName>
</protein>
<proteinExistence type="predicted"/>
<name>A0A8X6RZ85_TRICX</name>
<dbReference type="EMBL" id="BMAU01021229">
    <property type="protein sequence ID" value="GFY01620.1"/>
    <property type="molecule type" value="Genomic_DNA"/>
</dbReference>
<reference evidence="1" key="1">
    <citation type="submission" date="2020-08" db="EMBL/GenBank/DDBJ databases">
        <title>Multicomponent nature underlies the extraordinary mechanical properties of spider dragline silk.</title>
        <authorList>
            <person name="Kono N."/>
            <person name="Nakamura H."/>
            <person name="Mori M."/>
            <person name="Yoshida Y."/>
            <person name="Ohtoshi R."/>
            <person name="Malay A.D."/>
            <person name="Moran D.A.P."/>
            <person name="Tomita M."/>
            <person name="Numata K."/>
            <person name="Arakawa K."/>
        </authorList>
    </citation>
    <scope>NUCLEOTIDE SEQUENCE</scope>
</reference>
<dbReference type="AlphaFoldDB" id="A0A8X6RZ85"/>
<accession>A0A8X6RZ85</accession>
<evidence type="ECO:0000313" key="2">
    <source>
        <dbReference type="Proteomes" id="UP000887159"/>
    </source>
</evidence>
<keyword evidence="2" id="KW-1185">Reference proteome</keyword>
<dbReference type="Proteomes" id="UP000887159">
    <property type="component" value="Unassembled WGS sequence"/>
</dbReference>
<sequence>MLPSGYGGQQCSSDDGLPICVSEDQEIVDLSESMNSNSNAEIDNETSIVTFFNALENCESIPLSYTTGCSIFSSALGRKRNSFESGIKKIVKHLLVSNLKFPINW</sequence>
<organism evidence="1 2">
    <name type="scientific">Trichonephila clavipes</name>
    <name type="common">Golden silk orbweaver</name>
    <name type="synonym">Nephila clavipes</name>
    <dbReference type="NCBI Taxonomy" id="2585209"/>
    <lineage>
        <taxon>Eukaryota</taxon>
        <taxon>Metazoa</taxon>
        <taxon>Ecdysozoa</taxon>
        <taxon>Arthropoda</taxon>
        <taxon>Chelicerata</taxon>
        <taxon>Arachnida</taxon>
        <taxon>Araneae</taxon>
        <taxon>Araneomorphae</taxon>
        <taxon>Entelegynae</taxon>
        <taxon>Araneoidea</taxon>
        <taxon>Nephilidae</taxon>
        <taxon>Trichonephila</taxon>
    </lineage>
</organism>
<gene>
    <name evidence="1" type="ORF">TNCV_2608031</name>
</gene>